<gene>
    <name evidence="9" type="ORF">BDK92_1755</name>
</gene>
<keyword evidence="3 7" id="KW-0732">Signal</keyword>
<feature type="chain" id="PRO_5019803846" description="CopC domain-containing protein" evidence="7">
    <location>
        <begin position="30"/>
        <end position="206"/>
    </location>
</feature>
<reference evidence="9 10" key="1">
    <citation type="submission" date="2018-10" db="EMBL/GenBank/DDBJ databases">
        <title>Sequencing the genomes of 1000 actinobacteria strains.</title>
        <authorList>
            <person name="Klenk H.-P."/>
        </authorList>
    </citation>
    <scope>NUCLEOTIDE SEQUENCE [LARGE SCALE GENOMIC DNA]</scope>
    <source>
        <strain evidence="9 10">DSM 45175</strain>
    </source>
</reference>
<feature type="transmembrane region" description="Helical" evidence="6">
    <location>
        <begin position="178"/>
        <end position="198"/>
    </location>
</feature>
<keyword evidence="2" id="KW-0479">Metal-binding</keyword>
<dbReference type="InterPro" id="IPR014756">
    <property type="entry name" value="Ig_E-set"/>
</dbReference>
<dbReference type="EMBL" id="RBKT01000001">
    <property type="protein sequence ID" value="RKR87477.1"/>
    <property type="molecule type" value="Genomic_DNA"/>
</dbReference>
<dbReference type="PROSITE" id="PS51257">
    <property type="entry name" value="PROKAR_LIPOPROTEIN"/>
    <property type="match status" value="1"/>
</dbReference>
<evidence type="ECO:0000259" key="8">
    <source>
        <dbReference type="Pfam" id="PF04234"/>
    </source>
</evidence>
<dbReference type="RefSeq" id="WP_121156248.1">
    <property type="nucleotide sequence ID" value="NZ_RBKT01000001.1"/>
</dbReference>
<comment type="caution">
    <text evidence="9">The sequence shown here is derived from an EMBL/GenBank/DDBJ whole genome shotgun (WGS) entry which is preliminary data.</text>
</comment>
<keyword evidence="6" id="KW-0812">Transmembrane</keyword>
<keyword evidence="4" id="KW-0186">Copper</keyword>
<comment type="subcellular location">
    <subcellularLocation>
        <location evidence="1">Cell envelope</location>
    </subcellularLocation>
</comment>
<feature type="domain" description="CopC" evidence="8">
    <location>
        <begin position="30"/>
        <end position="122"/>
    </location>
</feature>
<keyword evidence="6" id="KW-1133">Transmembrane helix</keyword>
<organism evidence="9 10">
    <name type="scientific">Micromonospora pisi</name>
    <dbReference type="NCBI Taxonomy" id="589240"/>
    <lineage>
        <taxon>Bacteria</taxon>
        <taxon>Bacillati</taxon>
        <taxon>Actinomycetota</taxon>
        <taxon>Actinomycetes</taxon>
        <taxon>Micromonosporales</taxon>
        <taxon>Micromonosporaceae</taxon>
        <taxon>Micromonospora</taxon>
    </lineage>
</organism>
<dbReference type="InterPro" id="IPR007348">
    <property type="entry name" value="CopC_dom"/>
</dbReference>
<sequence>MGGKFTRTGALVAAASVACVLLTALPAAAHNSLTSSDPSDGARLDRAPAQLTLTFLAKLDPGATIITVIGPDNVSAASAEPTFSGARVMVGFRPGPAGLYTVGYELPSRDGHPVKGRIRFTVTVGAPAGTAPSPAAASPPVPPSPVGASAQPTPSAEPGFTPLAGTGRNTVDKGGPTWWPWAVGGVVLLVAGVGGGLLRRRRTRES</sequence>
<dbReference type="Proteomes" id="UP000277671">
    <property type="component" value="Unassembled WGS sequence"/>
</dbReference>
<dbReference type="InterPro" id="IPR014755">
    <property type="entry name" value="Cu-Rt/internalin_Ig-like"/>
</dbReference>
<evidence type="ECO:0000313" key="9">
    <source>
        <dbReference type="EMBL" id="RKR87477.1"/>
    </source>
</evidence>
<dbReference type="GO" id="GO:0042597">
    <property type="term" value="C:periplasmic space"/>
    <property type="evidence" value="ECO:0007669"/>
    <property type="project" value="InterPro"/>
</dbReference>
<dbReference type="PANTHER" id="PTHR34820:SF4">
    <property type="entry name" value="INNER MEMBRANE PROTEIN YEBZ"/>
    <property type="match status" value="1"/>
</dbReference>
<evidence type="ECO:0000256" key="4">
    <source>
        <dbReference type="ARBA" id="ARBA00023008"/>
    </source>
</evidence>
<keyword evidence="6" id="KW-0472">Membrane</keyword>
<evidence type="ECO:0000313" key="10">
    <source>
        <dbReference type="Proteomes" id="UP000277671"/>
    </source>
</evidence>
<dbReference type="GO" id="GO:0005507">
    <property type="term" value="F:copper ion binding"/>
    <property type="evidence" value="ECO:0007669"/>
    <property type="project" value="InterPro"/>
</dbReference>
<evidence type="ECO:0000256" key="5">
    <source>
        <dbReference type="SAM" id="MobiDB-lite"/>
    </source>
</evidence>
<accession>A0A495JF09</accession>
<dbReference type="GO" id="GO:0006825">
    <property type="term" value="P:copper ion transport"/>
    <property type="evidence" value="ECO:0007669"/>
    <property type="project" value="InterPro"/>
</dbReference>
<dbReference type="Gene3D" id="2.60.40.1220">
    <property type="match status" value="1"/>
</dbReference>
<dbReference type="GO" id="GO:0030313">
    <property type="term" value="C:cell envelope"/>
    <property type="evidence" value="ECO:0007669"/>
    <property type="project" value="UniProtKB-SubCell"/>
</dbReference>
<feature type="region of interest" description="Disordered" evidence="5">
    <location>
        <begin position="130"/>
        <end position="171"/>
    </location>
</feature>
<keyword evidence="10" id="KW-1185">Reference proteome</keyword>
<dbReference type="InterPro" id="IPR032694">
    <property type="entry name" value="CopC/D"/>
</dbReference>
<proteinExistence type="predicted"/>
<dbReference type="AlphaFoldDB" id="A0A495JF09"/>
<evidence type="ECO:0000256" key="6">
    <source>
        <dbReference type="SAM" id="Phobius"/>
    </source>
</evidence>
<evidence type="ECO:0000256" key="7">
    <source>
        <dbReference type="SAM" id="SignalP"/>
    </source>
</evidence>
<feature type="signal peptide" evidence="7">
    <location>
        <begin position="1"/>
        <end position="29"/>
    </location>
</feature>
<name>A0A495JF09_9ACTN</name>
<dbReference type="SUPFAM" id="SSF81296">
    <property type="entry name" value="E set domains"/>
    <property type="match status" value="1"/>
</dbReference>
<dbReference type="GO" id="GO:0046688">
    <property type="term" value="P:response to copper ion"/>
    <property type="evidence" value="ECO:0007669"/>
    <property type="project" value="InterPro"/>
</dbReference>
<dbReference type="GO" id="GO:0005886">
    <property type="term" value="C:plasma membrane"/>
    <property type="evidence" value="ECO:0007669"/>
    <property type="project" value="TreeGrafter"/>
</dbReference>
<dbReference type="PANTHER" id="PTHR34820">
    <property type="entry name" value="INNER MEMBRANE PROTEIN YEBZ"/>
    <property type="match status" value="1"/>
</dbReference>
<evidence type="ECO:0000256" key="1">
    <source>
        <dbReference type="ARBA" id="ARBA00004196"/>
    </source>
</evidence>
<evidence type="ECO:0000256" key="3">
    <source>
        <dbReference type="ARBA" id="ARBA00022729"/>
    </source>
</evidence>
<protein>
    <recommendedName>
        <fullName evidence="8">CopC domain-containing protein</fullName>
    </recommendedName>
</protein>
<dbReference type="Pfam" id="PF04234">
    <property type="entry name" value="CopC"/>
    <property type="match status" value="1"/>
</dbReference>
<evidence type="ECO:0000256" key="2">
    <source>
        <dbReference type="ARBA" id="ARBA00022723"/>
    </source>
</evidence>
<dbReference type="OrthoDB" id="5242236at2"/>